<evidence type="ECO:0000256" key="4">
    <source>
        <dbReference type="ARBA" id="ARBA00035269"/>
    </source>
</evidence>
<organism evidence="6 7">
    <name type="scientific">Westerdykella ornata</name>
    <dbReference type="NCBI Taxonomy" id="318751"/>
    <lineage>
        <taxon>Eukaryota</taxon>
        <taxon>Fungi</taxon>
        <taxon>Dikarya</taxon>
        <taxon>Ascomycota</taxon>
        <taxon>Pezizomycotina</taxon>
        <taxon>Dothideomycetes</taxon>
        <taxon>Pleosporomycetidae</taxon>
        <taxon>Pleosporales</taxon>
        <taxon>Sporormiaceae</taxon>
        <taxon>Westerdykella</taxon>
    </lineage>
</organism>
<dbReference type="EMBL" id="ML986516">
    <property type="protein sequence ID" value="KAF2272866.1"/>
    <property type="molecule type" value="Genomic_DNA"/>
</dbReference>
<name>A0A6A6JB67_WESOR</name>
<dbReference type="PANTHER" id="PTHR13528:SF2">
    <property type="entry name" value="LARGE RIBOSOMAL SUBUNIT PROTEIN BL28M"/>
    <property type="match status" value="1"/>
</dbReference>
<dbReference type="InterPro" id="IPR037147">
    <property type="entry name" value="Ribosomal_bL28_sf"/>
</dbReference>
<comment type="function">
    <text evidence="5">Component of the mitochondrial ribosome (mitoribosome), a dedicated translation machinery responsible for the synthesis of mitochondrial genome-encoded proteins, including at least some of the essential transmembrane subunits of the mitochondrial respiratory chain. The mitoribosomes are attached to the mitochondrial inner membrane and translation products are cotranslationally integrated into the membrane.</text>
</comment>
<dbReference type="Pfam" id="PF00830">
    <property type="entry name" value="Ribosomal_L28"/>
    <property type="match status" value="1"/>
</dbReference>
<keyword evidence="7" id="KW-1185">Reference proteome</keyword>
<feature type="non-terminal residue" evidence="6">
    <location>
        <position position="1"/>
    </location>
</feature>
<evidence type="ECO:0000313" key="6">
    <source>
        <dbReference type="EMBL" id="KAF2272866.1"/>
    </source>
</evidence>
<dbReference type="SUPFAM" id="SSF143800">
    <property type="entry name" value="L28p-like"/>
    <property type="match status" value="1"/>
</dbReference>
<protein>
    <recommendedName>
        <fullName evidence="4">Large ribosomal subunit protein bL28m</fullName>
    </recommendedName>
</protein>
<dbReference type="AlphaFoldDB" id="A0A6A6JB67"/>
<evidence type="ECO:0000256" key="2">
    <source>
        <dbReference type="ARBA" id="ARBA00022980"/>
    </source>
</evidence>
<dbReference type="Gene3D" id="2.30.170.40">
    <property type="entry name" value="Ribosomal protein L28/L24"/>
    <property type="match status" value="1"/>
</dbReference>
<accession>A0A6A6JB67</accession>
<proteinExistence type="inferred from homology"/>
<evidence type="ECO:0000313" key="7">
    <source>
        <dbReference type="Proteomes" id="UP000800097"/>
    </source>
</evidence>
<dbReference type="GeneID" id="54547933"/>
<dbReference type="InterPro" id="IPR034704">
    <property type="entry name" value="Ribosomal_bL28/bL31-like_sf"/>
</dbReference>
<evidence type="ECO:0000256" key="3">
    <source>
        <dbReference type="ARBA" id="ARBA00023274"/>
    </source>
</evidence>
<evidence type="ECO:0000256" key="1">
    <source>
        <dbReference type="ARBA" id="ARBA00008760"/>
    </source>
</evidence>
<dbReference type="InterPro" id="IPR026569">
    <property type="entry name" value="Ribosomal_bL28"/>
</dbReference>
<dbReference type="OrthoDB" id="361870at2759"/>
<keyword evidence="3" id="KW-0687">Ribonucleoprotein</keyword>
<dbReference type="RefSeq" id="XP_033650405.1">
    <property type="nucleotide sequence ID" value="XM_033794758.1"/>
</dbReference>
<sequence>VIPEYPYGPNLLFKQSNKGLYGGQRIQFGNNVSKKTETKTRRHWKPNVITKSLYSVALKKRILLRVTSKVLKTMDREGGLDEYLLKQSESRIKELGEMGWRLRWTLMQTPEVIARFRAEAAALGL</sequence>
<dbReference type="PANTHER" id="PTHR13528">
    <property type="entry name" value="39S RIBOSOMAL PROTEIN L28, MITOCHONDRIAL"/>
    <property type="match status" value="1"/>
</dbReference>
<dbReference type="GO" id="GO:0003735">
    <property type="term" value="F:structural constituent of ribosome"/>
    <property type="evidence" value="ECO:0007669"/>
    <property type="project" value="InterPro"/>
</dbReference>
<keyword evidence="2" id="KW-0689">Ribosomal protein</keyword>
<reference evidence="6" key="1">
    <citation type="journal article" date="2020" name="Stud. Mycol.">
        <title>101 Dothideomycetes genomes: a test case for predicting lifestyles and emergence of pathogens.</title>
        <authorList>
            <person name="Haridas S."/>
            <person name="Albert R."/>
            <person name="Binder M."/>
            <person name="Bloem J."/>
            <person name="Labutti K."/>
            <person name="Salamov A."/>
            <person name="Andreopoulos B."/>
            <person name="Baker S."/>
            <person name="Barry K."/>
            <person name="Bills G."/>
            <person name="Bluhm B."/>
            <person name="Cannon C."/>
            <person name="Castanera R."/>
            <person name="Culley D."/>
            <person name="Daum C."/>
            <person name="Ezra D."/>
            <person name="Gonzalez J."/>
            <person name="Henrissat B."/>
            <person name="Kuo A."/>
            <person name="Liang C."/>
            <person name="Lipzen A."/>
            <person name="Lutzoni F."/>
            <person name="Magnuson J."/>
            <person name="Mondo S."/>
            <person name="Nolan M."/>
            <person name="Ohm R."/>
            <person name="Pangilinan J."/>
            <person name="Park H.-J."/>
            <person name="Ramirez L."/>
            <person name="Alfaro M."/>
            <person name="Sun H."/>
            <person name="Tritt A."/>
            <person name="Yoshinaga Y."/>
            <person name="Zwiers L.-H."/>
            <person name="Turgeon B."/>
            <person name="Goodwin S."/>
            <person name="Spatafora J."/>
            <person name="Crous P."/>
            <person name="Grigoriev I."/>
        </authorList>
    </citation>
    <scope>NUCLEOTIDE SEQUENCE</scope>
    <source>
        <strain evidence="6">CBS 379.55</strain>
    </source>
</reference>
<feature type="non-terminal residue" evidence="6">
    <location>
        <position position="125"/>
    </location>
</feature>
<evidence type="ECO:0000256" key="5">
    <source>
        <dbReference type="ARBA" id="ARBA00037226"/>
    </source>
</evidence>
<gene>
    <name evidence="6" type="ORF">EI97DRAFT_343888</name>
</gene>
<dbReference type="GO" id="GO:0005762">
    <property type="term" value="C:mitochondrial large ribosomal subunit"/>
    <property type="evidence" value="ECO:0007669"/>
    <property type="project" value="TreeGrafter"/>
</dbReference>
<dbReference type="FunFam" id="2.30.170.40:FF:000003">
    <property type="entry name" value="54S ribosomal protein L24"/>
    <property type="match status" value="1"/>
</dbReference>
<dbReference type="Proteomes" id="UP000800097">
    <property type="component" value="Unassembled WGS sequence"/>
</dbReference>
<comment type="similarity">
    <text evidence="1">Belongs to the bacterial ribosomal protein bL28 family.</text>
</comment>